<proteinExistence type="predicted"/>
<dbReference type="PROSITE" id="PS50157">
    <property type="entry name" value="ZINC_FINGER_C2H2_2"/>
    <property type="match status" value="3"/>
</dbReference>
<evidence type="ECO:0000259" key="8">
    <source>
        <dbReference type="PROSITE" id="PS50157"/>
    </source>
</evidence>
<feature type="domain" description="C2H2-type" evidence="8">
    <location>
        <begin position="45"/>
        <end position="75"/>
    </location>
</feature>
<evidence type="ECO:0000256" key="6">
    <source>
        <dbReference type="ARBA" id="ARBA00023242"/>
    </source>
</evidence>
<dbReference type="Gene3D" id="3.30.160.60">
    <property type="entry name" value="Classic Zinc Finger"/>
    <property type="match status" value="3"/>
</dbReference>
<evidence type="ECO:0000256" key="3">
    <source>
        <dbReference type="ARBA" id="ARBA00022737"/>
    </source>
</evidence>
<dbReference type="InterPro" id="IPR036236">
    <property type="entry name" value="Znf_C2H2_sf"/>
</dbReference>
<dbReference type="PANTHER" id="PTHR24406">
    <property type="entry name" value="TRANSCRIPTIONAL REPRESSOR CTCFL-RELATED"/>
    <property type="match status" value="1"/>
</dbReference>
<sequence>MNLTDACSSTRSKLRAYADQIHDFHNGRELLKQPKRLRNPKDSGYDCKVCKKSYANYSSLRRHIKSECINKAYNPCSYCNYSSTQRGNTKRHERNVHKKREKERGLQLQPIYVSRSSNVLTCRSFYFSDPALHVMTDYYKRLGRHFCSKCGKEYKWMQSLIRHKREECGKDPQYTCTICGLKIRHKWQLKKHMINVHRLVIPNGKNI</sequence>
<dbReference type="GO" id="GO:0008270">
    <property type="term" value="F:zinc ion binding"/>
    <property type="evidence" value="ECO:0007669"/>
    <property type="project" value="UniProtKB-KW"/>
</dbReference>
<evidence type="ECO:0000313" key="9">
    <source>
        <dbReference type="EMBL" id="KAL0132459.1"/>
    </source>
</evidence>
<keyword evidence="5" id="KW-0862">Zinc</keyword>
<evidence type="ECO:0000256" key="7">
    <source>
        <dbReference type="PROSITE-ProRule" id="PRU00042"/>
    </source>
</evidence>
<evidence type="ECO:0000256" key="5">
    <source>
        <dbReference type="ARBA" id="ARBA00022833"/>
    </source>
</evidence>
<dbReference type="SMART" id="SM00355">
    <property type="entry name" value="ZnF_C2H2"/>
    <property type="match status" value="4"/>
</dbReference>
<evidence type="ECO:0000256" key="4">
    <source>
        <dbReference type="ARBA" id="ARBA00022771"/>
    </source>
</evidence>
<dbReference type="InterPro" id="IPR050888">
    <property type="entry name" value="ZnF_C2H2-type_TF"/>
</dbReference>
<keyword evidence="4 7" id="KW-0863">Zinc-finger</keyword>
<dbReference type="InterPro" id="IPR013087">
    <property type="entry name" value="Znf_C2H2_type"/>
</dbReference>
<dbReference type="SUPFAM" id="SSF57667">
    <property type="entry name" value="beta-beta-alpha zinc fingers"/>
    <property type="match status" value="2"/>
</dbReference>
<keyword evidence="3" id="KW-0677">Repeat</keyword>
<reference evidence="9 10" key="1">
    <citation type="submission" date="2023-03" db="EMBL/GenBank/DDBJ databases">
        <title>High recombination rates correlate with genetic variation in Cardiocondyla obscurior ants.</title>
        <authorList>
            <person name="Errbii M."/>
        </authorList>
    </citation>
    <scope>NUCLEOTIDE SEQUENCE [LARGE SCALE GENOMIC DNA]</scope>
    <source>
        <strain evidence="9">Alpha-2009</strain>
        <tissue evidence="9">Whole body</tissue>
    </source>
</reference>
<organism evidence="9 10">
    <name type="scientific">Cardiocondyla obscurior</name>
    <dbReference type="NCBI Taxonomy" id="286306"/>
    <lineage>
        <taxon>Eukaryota</taxon>
        <taxon>Metazoa</taxon>
        <taxon>Ecdysozoa</taxon>
        <taxon>Arthropoda</taxon>
        <taxon>Hexapoda</taxon>
        <taxon>Insecta</taxon>
        <taxon>Pterygota</taxon>
        <taxon>Neoptera</taxon>
        <taxon>Endopterygota</taxon>
        <taxon>Hymenoptera</taxon>
        <taxon>Apocrita</taxon>
        <taxon>Aculeata</taxon>
        <taxon>Formicoidea</taxon>
        <taxon>Formicidae</taxon>
        <taxon>Myrmicinae</taxon>
        <taxon>Cardiocondyla</taxon>
    </lineage>
</organism>
<name>A0AAW2GYV7_9HYME</name>
<dbReference type="EMBL" id="JADYXP020000001">
    <property type="protein sequence ID" value="KAL0132459.1"/>
    <property type="molecule type" value="Genomic_DNA"/>
</dbReference>
<evidence type="ECO:0000313" key="10">
    <source>
        <dbReference type="Proteomes" id="UP001430953"/>
    </source>
</evidence>
<keyword evidence="10" id="KW-1185">Reference proteome</keyword>
<gene>
    <name evidence="9" type="ORF">PUN28_000303</name>
</gene>
<protein>
    <recommendedName>
        <fullName evidence="8">C2H2-type domain-containing protein</fullName>
    </recommendedName>
</protein>
<keyword evidence="2" id="KW-0479">Metal-binding</keyword>
<feature type="domain" description="C2H2-type" evidence="8">
    <location>
        <begin position="174"/>
        <end position="202"/>
    </location>
</feature>
<feature type="domain" description="C2H2-type" evidence="8">
    <location>
        <begin position="145"/>
        <end position="172"/>
    </location>
</feature>
<comment type="subcellular location">
    <subcellularLocation>
        <location evidence="1">Nucleus</location>
    </subcellularLocation>
</comment>
<dbReference type="PROSITE" id="PS00028">
    <property type="entry name" value="ZINC_FINGER_C2H2_1"/>
    <property type="match status" value="1"/>
</dbReference>
<accession>A0AAW2GYV7</accession>
<dbReference type="Proteomes" id="UP001430953">
    <property type="component" value="Unassembled WGS sequence"/>
</dbReference>
<dbReference type="AlphaFoldDB" id="A0AAW2GYV7"/>
<dbReference type="GO" id="GO:0005634">
    <property type="term" value="C:nucleus"/>
    <property type="evidence" value="ECO:0007669"/>
    <property type="project" value="UniProtKB-SubCell"/>
</dbReference>
<evidence type="ECO:0000256" key="2">
    <source>
        <dbReference type="ARBA" id="ARBA00022723"/>
    </source>
</evidence>
<comment type="caution">
    <text evidence="9">The sequence shown here is derived from an EMBL/GenBank/DDBJ whole genome shotgun (WGS) entry which is preliminary data.</text>
</comment>
<keyword evidence="6" id="KW-0539">Nucleus</keyword>
<evidence type="ECO:0000256" key="1">
    <source>
        <dbReference type="ARBA" id="ARBA00004123"/>
    </source>
</evidence>
<dbReference type="Pfam" id="PF00096">
    <property type="entry name" value="zf-C2H2"/>
    <property type="match status" value="2"/>
</dbReference>